<evidence type="ECO:0000313" key="3">
    <source>
        <dbReference type="Proteomes" id="UP000235786"/>
    </source>
</evidence>
<gene>
    <name evidence="2" type="ORF">L207DRAFT_506405</name>
</gene>
<reference evidence="2 3" key="1">
    <citation type="submission" date="2016-04" db="EMBL/GenBank/DDBJ databases">
        <title>A degradative enzymes factory behind the ericoid mycorrhizal symbiosis.</title>
        <authorList>
            <consortium name="DOE Joint Genome Institute"/>
            <person name="Martino E."/>
            <person name="Morin E."/>
            <person name="Grelet G."/>
            <person name="Kuo A."/>
            <person name="Kohler A."/>
            <person name="Daghino S."/>
            <person name="Barry K."/>
            <person name="Choi C."/>
            <person name="Cichocki N."/>
            <person name="Clum A."/>
            <person name="Copeland A."/>
            <person name="Hainaut M."/>
            <person name="Haridas S."/>
            <person name="Labutti K."/>
            <person name="Lindquist E."/>
            <person name="Lipzen A."/>
            <person name="Khouja H.-R."/>
            <person name="Murat C."/>
            <person name="Ohm R."/>
            <person name="Olson A."/>
            <person name="Spatafora J."/>
            <person name="Veneault-Fourrey C."/>
            <person name="Henrissat B."/>
            <person name="Grigoriev I."/>
            <person name="Martin F."/>
            <person name="Perotto S."/>
        </authorList>
    </citation>
    <scope>NUCLEOTIDE SEQUENCE [LARGE SCALE GENOMIC DNA]</scope>
    <source>
        <strain evidence="2 3">F</strain>
    </source>
</reference>
<name>A0A2J6S9G1_HYAVF</name>
<feature type="signal peptide" evidence="1">
    <location>
        <begin position="1"/>
        <end position="16"/>
    </location>
</feature>
<evidence type="ECO:0000256" key="1">
    <source>
        <dbReference type="SAM" id="SignalP"/>
    </source>
</evidence>
<dbReference type="PANTHER" id="PTHR35523">
    <property type="entry name" value="CELL WALL PROTEIN SED1"/>
    <property type="match status" value="1"/>
</dbReference>
<keyword evidence="3" id="KW-1185">Reference proteome</keyword>
<dbReference type="PANTHER" id="PTHR35523:SF1">
    <property type="entry name" value="CELL WALL PROTEIN SED1"/>
    <property type="match status" value="1"/>
</dbReference>
<sequence length="151" mass="15086">MKYGFAMLAAATGALASTWNGTYTTVIVTALTTYCPFATELTHNGIVYTVTEETTLTITDCPCTLTQAINTPSTVLYTSCLPDAASSPANNAPPASTPAAVATPTLKPNGGFATGTGNFPTKTPAFTGAASANKVGGMLVGAVAGVVAMAL</sequence>
<dbReference type="GO" id="GO:0005199">
    <property type="term" value="F:structural constituent of cell wall"/>
    <property type="evidence" value="ECO:0007669"/>
    <property type="project" value="InterPro"/>
</dbReference>
<dbReference type="GO" id="GO:0031505">
    <property type="term" value="P:fungal-type cell wall organization"/>
    <property type="evidence" value="ECO:0007669"/>
    <property type="project" value="InterPro"/>
</dbReference>
<dbReference type="EMBL" id="KZ613938">
    <property type="protein sequence ID" value="PMD47393.1"/>
    <property type="molecule type" value="Genomic_DNA"/>
</dbReference>
<dbReference type="Proteomes" id="UP000235786">
    <property type="component" value="Unassembled WGS sequence"/>
</dbReference>
<evidence type="ECO:0008006" key="4">
    <source>
        <dbReference type="Google" id="ProtNLM"/>
    </source>
</evidence>
<dbReference type="AlphaFoldDB" id="A0A2J6S9G1"/>
<feature type="chain" id="PRO_5014412899" description="Clock-controlled protein 6" evidence="1">
    <location>
        <begin position="17"/>
        <end position="151"/>
    </location>
</feature>
<organism evidence="2 3">
    <name type="scientific">Hyaloscypha variabilis (strain UAMH 11265 / GT02V1 / F)</name>
    <name type="common">Meliniomyces variabilis</name>
    <dbReference type="NCBI Taxonomy" id="1149755"/>
    <lineage>
        <taxon>Eukaryota</taxon>
        <taxon>Fungi</taxon>
        <taxon>Dikarya</taxon>
        <taxon>Ascomycota</taxon>
        <taxon>Pezizomycotina</taxon>
        <taxon>Leotiomycetes</taxon>
        <taxon>Helotiales</taxon>
        <taxon>Hyaloscyphaceae</taxon>
        <taxon>Hyaloscypha</taxon>
        <taxon>Hyaloscypha variabilis</taxon>
    </lineage>
</organism>
<dbReference type="STRING" id="1149755.A0A2J6S9G1"/>
<proteinExistence type="predicted"/>
<evidence type="ECO:0000313" key="2">
    <source>
        <dbReference type="EMBL" id="PMD47393.1"/>
    </source>
</evidence>
<keyword evidence="1" id="KW-0732">Signal</keyword>
<protein>
    <recommendedName>
        <fullName evidence="4">Clock-controlled protein 6</fullName>
    </recommendedName>
</protein>
<dbReference type="GO" id="GO:0009277">
    <property type="term" value="C:fungal-type cell wall"/>
    <property type="evidence" value="ECO:0007669"/>
    <property type="project" value="TreeGrafter"/>
</dbReference>
<accession>A0A2J6S9G1</accession>
<dbReference type="InterPro" id="IPR038843">
    <property type="entry name" value="Sed1/Spi1"/>
</dbReference>